<keyword evidence="2" id="KW-1185">Reference proteome</keyword>
<evidence type="ECO:0000313" key="2">
    <source>
        <dbReference type="Proteomes" id="UP000233551"/>
    </source>
</evidence>
<sequence length="198" mass="21394">TNALAKLGVSLPLDPGNLPILDLWVVNRQVATPSHACPSRIPGKVDTPKPRDLVERMQREKEEEAAKEAVELQAGLARKERIWRHGGNRQARTGLKGEGNYLDGGGRGLASEAEEHGAYVRGGEGVGARKVVEAILDGVEGGDVGYADSALLKHNGNRVRRKRGERRCSGFARLILGSWEPPATPVMGKLSQLIWQVA</sequence>
<dbReference type="EMBL" id="PGOL01002154">
    <property type="protein sequence ID" value="PKI50064.1"/>
    <property type="molecule type" value="Genomic_DNA"/>
</dbReference>
<dbReference type="Proteomes" id="UP000233551">
    <property type="component" value="Unassembled WGS sequence"/>
</dbReference>
<evidence type="ECO:0000313" key="1">
    <source>
        <dbReference type="EMBL" id="PKI50064.1"/>
    </source>
</evidence>
<comment type="caution">
    <text evidence="1">The sequence shown here is derived from an EMBL/GenBank/DDBJ whole genome shotgun (WGS) entry which is preliminary data.</text>
</comment>
<accession>A0A2I0J1E1</accession>
<name>A0A2I0J1E1_PUNGR</name>
<reference evidence="1 2" key="1">
    <citation type="submission" date="2017-11" db="EMBL/GenBank/DDBJ databases">
        <title>De-novo sequencing of pomegranate (Punica granatum L.) genome.</title>
        <authorList>
            <person name="Akparov Z."/>
            <person name="Amiraslanov A."/>
            <person name="Hajiyeva S."/>
            <person name="Abbasov M."/>
            <person name="Kaur K."/>
            <person name="Hamwieh A."/>
            <person name="Solovyev V."/>
            <person name="Salamov A."/>
            <person name="Braich B."/>
            <person name="Kosarev P."/>
            <person name="Mahmoud A."/>
            <person name="Hajiyev E."/>
            <person name="Babayeva S."/>
            <person name="Izzatullayeva V."/>
            <person name="Mammadov A."/>
            <person name="Mammadov A."/>
            <person name="Sharifova S."/>
            <person name="Ojaghi J."/>
            <person name="Eynullazada K."/>
            <person name="Bayramov B."/>
            <person name="Abdulazimova A."/>
            <person name="Shahmuradov I."/>
        </authorList>
    </citation>
    <scope>NUCLEOTIDE SEQUENCE [LARGE SCALE GENOMIC DNA]</scope>
    <source>
        <strain evidence="2">cv. AG2017</strain>
        <tissue evidence="1">Leaf</tissue>
    </source>
</reference>
<feature type="non-terminal residue" evidence="1">
    <location>
        <position position="1"/>
    </location>
</feature>
<organism evidence="1 2">
    <name type="scientific">Punica granatum</name>
    <name type="common">Pomegranate</name>
    <dbReference type="NCBI Taxonomy" id="22663"/>
    <lineage>
        <taxon>Eukaryota</taxon>
        <taxon>Viridiplantae</taxon>
        <taxon>Streptophyta</taxon>
        <taxon>Embryophyta</taxon>
        <taxon>Tracheophyta</taxon>
        <taxon>Spermatophyta</taxon>
        <taxon>Magnoliopsida</taxon>
        <taxon>eudicotyledons</taxon>
        <taxon>Gunneridae</taxon>
        <taxon>Pentapetalae</taxon>
        <taxon>rosids</taxon>
        <taxon>malvids</taxon>
        <taxon>Myrtales</taxon>
        <taxon>Lythraceae</taxon>
        <taxon>Punica</taxon>
    </lineage>
</organism>
<dbReference type="AlphaFoldDB" id="A0A2I0J1E1"/>
<protein>
    <submittedName>
        <fullName evidence="1">Uncharacterized protein</fullName>
    </submittedName>
</protein>
<gene>
    <name evidence="1" type="ORF">CRG98_029564</name>
</gene>
<proteinExistence type="predicted"/>